<reference evidence="1" key="1">
    <citation type="journal article" date="2017" name="Gigascience">
        <title>The first near-complete assembly of the hexaploid bread wheat genome, Triticum aestivum.</title>
        <authorList>
            <person name="Zimin A.V."/>
            <person name="Puiu D."/>
            <person name="Hall R."/>
            <person name="Kingan S."/>
            <person name="Clavijo B.J."/>
            <person name="Salzberg S.L."/>
        </authorList>
    </citation>
    <scope>NUCLEOTIDE SEQUENCE</scope>
    <source>
        <tissue evidence="1">Leaf</tissue>
    </source>
</reference>
<sequence length="12" mass="1416">REGKFPSPRNLD</sequence>
<feature type="non-terminal residue" evidence="1">
    <location>
        <position position="1"/>
    </location>
</feature>
<organism evidence="1">
    <name type="scientific">Triticum aestivum</name>
    <name type="common">Wheat</name>
    <dbReference type="NCBI Taxonomy" id="4565"/>
    <lineage>
        <taxon>Eukaryota</taxon>
        <taxon>Viridiplantae</taxon>
        <taxon>Streptophyta</taxon>
        <taxon>Embryophyta</taxon>
        <taxon>Tracheophyta</taxon>
        <taxon>Spermatophyta</taxon>
        <taxon>Magnoliopsida</taxon>
        <taxon>Liliopsida</taxon>
        <taxon>Poales</taxon>
        <taxon>Poaceae</taxon>
        <taxon>BOP clade</taxon>
        <taxon>Pooideae</taxon>
        <taxon>Triticodae</taxon>
        <taxon>Triticeae</taxon>
        <taxon>Triticinae</taxon>
        <taxon>Triticum</taxon>
    </lineage>
</organism>
<dbReference type="Proteomes" id="UP000815260">
    <property type="component" value="Chromosome 7A"/>
</dbReference>
<proteinExistence type="predicted"/>
<name>A0A9R1LWP1_WHEAT</name>
<gene>
    <name evidence="1" type="ORF">CFC21_098273</name>
</gene>
<evidence type="ECO:0000313" key="1">
    <source>
        <dbReference type="EMBL" id="KAF7096306.1"/>
    </source>
</evidence>
<protein>
    <submittedName>
        <fullName evidence="1">Uncharacterized protein</fullName>
    </submittedName>
</protein>
<reference evidence="1" key="2">
    <citation type="submission" date="2020-03" db="EMBL/GenBank/DDBJ databases">
        <title>The second near-complete assembly of the hexaploid bread wheat (Triticum aestivum) genome.</title>
        <authorList>
            <person name="Zimin A.V."/>
            <person name="Puiu D."/>
            <person name="Shumante A."/>
            <person name="Alonge M."/>
            <person name="Salzberg S.L."/>
        </authorList>
    </citation>
    <scope>NUCLEOTIDE SEQUENCE</scope>
    <source>
        <tissue evidence="1">Leaf</tissue>
    </source>
</reference>
<comment type="caution">
    <text evidence="1">The sequence shown here is derived from an EMBL/GenBank/DDBJ whole genome shotgun (WGS) entry which is preliminary data.</text>
</comment>
<accession>A0A9R1LWP1</accession>
<dbReference type="EMBL" id="CM022229">
    <property type="protein sequence ID" value="KAF7096306.1"/>
    <property type="molecule type" value="Genomic_DNA"/>
</dbReference>